<dbReference type="PANTHER" id="PTHR35446">
    <property type="entry name" value="SI:CH211-175M2.5"/>
    <property type="match status" value="1"/>
</dbReference>
<comment type="caution">
    <text evidence="2">The sequence shown here is derived from an EMBL/GenBank/DDBJ whole genome shotgun (WGS) entry which is preliminary data.</text>
</comment>
<keyword evidence="2" id="KW-0560">Oxidoreductase</keyword>
<dbReference type="InterPro" id="IPR010195">
    <property type="entry name" value="Uncharacterised_peroxidase-rel"/>
</dbReference>
<dbReference type="GO" id="GO:0051920">
    <property type="term" value="F:peroxiredoxin activity"/>
    <property type="evidence" value="ECO:0007669"/>
    <property type="project" value="InterPro"/>
</dbReference>
<evidence type="ECO:0000259" key="1">
    <source>
        <dbReference type="Pfam" id="PF02627"/>
    </source>
</evidence>
<dbReference type="InterPro" id="IPR029032">
    <property type="entry name" value="AhpD-like"/>
</dbReference>
<dbReference type="Proteomes" id="UP000252884">
    <property type="component" value="Unassembled WGS sequence"/>
</dbReference>
<sequence>MTSPETLPVDVIDQAVPLAAGDALHALRRQRPKIVDATQGSYAGMFSPAVVGVSVVERLLVALHACRLSGAATLADHYRARLQAEGADAALVAAADGGAAASDARVATLLAFTTKLIVRPIEGDRSAVQSLADAGLPPAAIVAVGQLIAFLSYQIRVVAGLQALAAAGAGGPETAQPAEARGGSTVESPIRIRGFTNEVLDWTPWVEPVRLEEATPEQMAALQEMSPTAKDQAYFRLLAHQPEMLLQRSIAFNAIMFAPGGMPRAERELGATVESRLNGCVYCASVHAQRFEQLAKRNDVIVQLFEDPATAGTSAREKAIVGFSARLGLAPADVGGADVQALRTAGLTDGETLDLVHAVALFAWANRLMLNLGEPIHKDGTLAEKARL</sequence>
<dbReference type="InterPro" id="IPR003779">
    <property type="entry name" value="CMD-like"/>
</dbReference>
<dbReference type="RefSeq" id="WP_114468802.1">
    <property type="nucleotide sequence ID" value="NZ_QPJK01000004.1"/>
</dbReference>
<dbReference type="NCBIfam" id="TIGR01926">
    <property type="entry name" value="peroxid_rel"/>
    <property type="match status" value="1"/>
</dbReference>
<gene>
    <name evidence="2" type="ORF">DES41_104416</name>
</gene>
<evidence type="ECO:0000313" key="3">
    <source>
        <dbReference type="Proteomes" id="UP000252884"/>
    </source>
</evidence>
<organism evidence="2 3">
    <name type="scientific">Pseudorhodoferax soli</name>
    <dbReference type="NCBI Taxonomy" id="545864"/>
    <lineage>
        <taxon>Bacteria</taxon>
        <taxon>Pseudomonadati</taxon>
        <taxon>Pseudomonadota</taxon>
        <taxon>Betaproteobacteria</taxon>
        <taxon>Burkholderiales</taxon>
        <taxon>Comamonadaceae</taxon>
    </lineage>
</organism>
<evidence type="ECO:0000313" key="2">
    <source>
        <dbReference type="EMBL" id="RCW71596.1"/>
    </source>
</evidence>
<protein>
    <submittedName>
        <fullName evidence="2">Putative peroxidase-related enzyme</fullName>
    </submittedName>
</protein>
<reference evidence="2 3" key="1">
    <citation type="submission" date="2018-07" db="EMBL/GenBank/DDBJ databases">
        <title>Genomic Encyclopedia of Type Strains, Phase IV (KMG-IV): sequencing the most valuable type-strain genomes for metagenomic binning, comparative biology and taxonomic classification.</title>
        <authorList>
            <person name="Goeker M."/>
        </authorList>
    </citation>
    <scope>NUCLEOTIDE SEQUENCE [LARGE SCALE GENOMIC DNA]</scope>
    <source>
        <strain evidence="2 3">DSM 21634</strain>
    </source>
</reference>
<dbReference type="Pfam" id="PF02627">
    <property type="entry name" value="CMD"/>
    <property type="match status" value="1"/>
</dbReference>
<proteinExistence type="predicted"/>
<dbReference type="EMBL" id="QPJK01000004">
    <property type="protein sequence ID" value="RCW71596.1"/>
    <property type="molecule type" value="Genomic_DNA"/>
</dbReference>
<keyword evidence="2" id="KW-0575">Peroxidase</keyword>
<dbReference type="SUPFAM" id="SSF69118">
    <property type="entry name" value="AhpD-like"/>
    <property type="match status" value="2"/>
</dbReference>
<dbReference type="OrthoDB" id="3667834at2"/>
<keyword evidence="3" id="KW-1185">Reference proteome</keyword>
<dbReference type="PANTHER" id="PTHR35446:SF2">
    <property type="entry name" value="CARBOXYMUCONOLACTONE DECARBOXYLASE-LIKE DOMAIN-CONTAINING PROTEIN"/>
    <property type="match status" value="1"/>
</dbReference>
<feature type="domain" description="Carboxymuconolactone decarboxylase-like" evidence="1">
    <location>
        <begin position="251"/>
        <end position="321"/>
    </location>
</feature>
<accession>A0A368XWU5</accession>
<name>A0A368XWU5_9BURK</name>
<dbReference type="AlphaFoldDB" id="A0A368XWU5"/>
<dbReference type="Gene3D" id="1.20.1290.10">
    <property type="entry name" value="AhpD-like"/>
    <property type="match status" value="2"/>
</dbReference>